<accession>A0A8S5N892</accession>
<proteinExistence type="predicted"/>
<organism evidence="1">
    <name type="scientific">Siphoviridae sp. ctpLW14</name>
    <dbReference type="NCBI Taxonomy" id="2826464"/>
    <lineage>
        <taxon>Viruses</taxon>
        <taxon>Duplodnaviria</taxon>
        <taxon>Heunggongvirae</taxon>
        <taxon>Uroviricota</taxon>
        <taxon>Caudoviricetes</taxon>
    </lineage>
</organism>
<sequence length="108" mass="12518">MASVSLVGLTVTKSVLSRFFKKHGKARMTGSTEQRENDSTWYDVVRRDDQVVVYSFPTDGRYLMYRRNGLVSFRPLLEEEEIFTLNGFMQFAERIGYRVIPPSDIIIS</sequence>
<evidence type="ECO:0000313" key="1">
    <source>
        <dbReference type="EMBL" id="DAD90997.1"/>
    </source>
</evidence>
<protein>
    <submittedName>
        <fullName evidence="1">Uncharacterized protein</fullName>
    </submittedName>
</protein>
<reference evidence="1" key="1">
    <citation type="journal article" date="2021" name="Proc. Natl. Acad. Sci. U.S.A.">
        <title>A Catalog of Tens of Thousands of Viruses from Human Metagenomes Reveals Hidden Associations with Chronic Diseases.</title>
        <authorList>
            <person name="Tisza M.J."/>
            <person name="Buck C.B."/>
        </authorList>
    </citation>
    <scope>NUCLEOTIDE SEQUENCE</scope>
    <source>
        <strain evidence="1">CtpLW14</strain>
    </source>
</reference>
<dbReference type="EMBL" id="BK015100">
    <property type="protein sequence ID" value="DAD90997.1"/>
    <property type="molecule type" value="Genomic_DNA"/>
</dbReference>
<name>A0A8S5N892_9CAUD</name>